<name>A0A6C0DAU5_9ZZZZ</name>
<sequence>MESLLLGGLSYYGTNNNSKTNTRPNNGTNINYDTNIENNMNRIEKNQARTLNNNPDYFQQFDSLTFDNLSKPTAENQSYFTKSGFNTFLQRDLEFQNGYSEFQNADMHYGVVTKENFVHNNMTPFTSRRETLINLDSNSRKYENLSGNSSLWNHHKEVETFFDPVKDMTNVNGLPVVAGELSGRYIASFKNNYGNLPFKTDSRVVPGLDGKKSAPYPVIRIEPRNVDELRSEINKKETYLTKPLEVIKKGDIRAVESTMTTFKMPSYREITTNDLVANKHYVEANKKTGDFVHIDTLRGTNDINRVGGAFDPKQGNNIDPDAIYNTPAKKENYLNDFTHSINAVNTRPVFTNKESYCAYETDRDNITQEVHASGAHDQTNRSSYFIDRTKNARDTIKQTTIIQDRVLGLNGPVEKKSYMFSNDSILPTTNRDSTSHDIIHNTAPTYKNNNLLLTDKAKGTIKETTVENFIVHNSAPTYKNPYLMVTDEARETIKETTGQNSIVHNAAPTFKNVHTTLTDKARETIKETTVGNSIVHNSAPTFKSTHTTYTDKAKETIKETTSANCIVHNSAPTYKNPHLMVTDEARETIKETTGQNSIVHNAAPTFKNTHVKTTDIARPTTKQSTVENTVITNSAPTYKGFNIQNNDIARDTIREATSASYSGNPTYQISSYTNNDDPAKQTIRQTTETNNYIGIMGGDNNKQTYTNNEDNARATIRETTLTETPIQNVVANVQHSYSKTDEEARPTIKETVLHSSQGGRMYNNNQSVYKFDTNDIAKPTVKQTTLLTNYKGTAIHNINTVRVEEAERNMTIDDKRQQTALGGRIANAKSDKIRGDINKDTVKFNNKRQIFGYVSNPGSSKNYTVTPFERVHTDKKTDLNGNNFYRVDPVYIDTLKENPLVNDLMHQKNINFNSGK</sequence>
<evidence type="ECO:0000313" key="1">
    <source>
        <dbReference type="EMBL" id="QHT13510.1"/>
    </source>
</evidence>
<reference evidence="1" key="1">
    <citation type="journal article" date="2020" name="Nature">
        <title>Giant virus diversity and host interactions through global metagenomics.</title>
        <authorList>
            <person name="Schulz F."/>
            <person name="Roux S."/>
            <person name="Paez-Espino D."/>
            <person name="Jungbluth S."/>
            <person name="Walsh D.A."/>
            <person name="Denef V.J."/>
            <person name="McMahon K.D."/>
            <person name="Konstantinidis K.T."/>
            <person name="Eloe-Fadrosh E.A."/>
            <person name="Kyrpides N.C."/>
            <person name="Woyke T."/>
        </authorList>
    </citation>
    <scope>NUCLEOTIDE SEQUENCE</scope>
    <source>
        <strain evidence="1">GVMAG-M-3300023174-131</strain>
    </source>
</reference>
<accession>A0A6C0DAU5</accession>
<dbReference type="EMBL" id="MN739572">
    <property type="protein sequence ID" value="QHT13510.1"/>
    <property type="molecule type" value="Genomic_DNA"/>
</dbReference>
<protein>
    <submittedName>
        <fullName evidence="1">Uncharacterized protein</fullName>
    </submittedName>
</protein>
<proteinExistence type="predicted"/>
<organism evidence="1">
    <name type="scientific">viral metagenome</name>
    <dbReference type="NCBI Taxonomy" id="1070528"/>
    <lineage>
        <taxon>unclassified sequences</taxon>
        <taxon>metagenomes</taxon>
        <taxon>organismal metagenomes</taxon>
    </lineage>
</organism>
<dbReference type="AlphaFoldDB" id="A0A6C0DAU5"/>